<dbReference type="Proteomes" id="UP001161691">
    <property type="component" value="Unassembled WGS sequence"/>
</dbReference>
<evidence type="ECO:0000256" key="4">
    <source>
        <dbReference type="SAM" id="Phobius"/>
    </source>
</evidence>
<name>A0ABT6TLT2_9BACL</name>
<keyword evidence="2" id="KW-0238">DNA-binding</keyword>
<feature type="domain" description="HTH araC/xylS-type" evidence="5">
    <location>
        <begin position="652"/>
        <end position="751"/>
    </location>
</feature>
<proteinExistence type="predicted"/>
<keyword evidence="7" id="KW-1185">Reference proteome</keyword>
<dbReference type="SMART" id="SM00342">
    <property type="entry name" value="HTH_ARAC"/>
    <property type="match status" value="1"/>
</dbReference>
<accession>A0ABT6TLT2</accession>
<dbReference type="InterPro" id="IPR018060">
    <property type="entry name" value="HTH_AraC"/>
</dbReference>
<protein>
    <submittedName>
        <fullName evidence="6">AraC family transcriptional regulator</fullName>
    </submittedName>
</protein>
<dbReference type="EMBL" id="JAGRPV010000001">
    <property type="protein sequence ID" value="MDI4647775.1"/>
    <property type="molecule type" value="Genomic_DNA"/>
</dbReference>
<dbReference type="InterPro" id="IPR018062">
    <property type="entry name" value="HTH_AraC-typ_CS"/>
</dbReference>
<keyword evidence="4" id="KW-0472">Membrane</keyword>
<dbReference type="PANTHER" id="PTHR43280">
    <property type="entry name" value="ARAC-FAMILY TRANSCRIPTIONAL REGULATOR"/>
    <property type="match status" value="1"/>
</dbReference>
<evidence type="ECO:0000259" key="5">
    <source>
        <dbReference type="PROSITE" id="PS01124"/>
    </source>
</evidence>
<evidence type="ECO:0000256" key="1">
    <source>
        <dbReference type="ARBA" id="ARBA00023015"/>
    </source>
</evidence>
<gene>
    <name evidence="6" type="ORF">KB449_22675</name>
</gene>
<organism evidence="6 7">
    <name type="scientific">Cohnella hashimotonis</name>
    <dbReference type="NCBI Taxonomy" id="2826895"/>
    <lineage>
        <taxon>Bacteria</taxon>
        <taxon>Bacillati</taxon>
        <taxon>Bacillota</taxon>
        <taxon>Bacilli</taxon>
        <taxon>Bacillales</taxon>
        <taxon>Paenibacillaceae</taxon>
        <taxon>Cohnella</taxon>
    </lineage>
</organism>
<evidence type="ECO:0000313" key="6">
    <source>
        <dbReference type="EMBL" id="MDI4647775.1"/>
    </source>
</evidence>
<dbReference type="RefSeq" id="WP_282910523.1">
    <property type="nucleotide sequence ID" value="NZ_JAGRPV010000001.1"/>
</dbReference>
<evidence type="ECO:0000313" key="7">
    <source>
        <dbReference type="Proteomes" id="UP001161691"/>
    </source>
</evidence>
<keyword evidence="4" id="KW-0812">Transmembrane</keyword>
<evidence type="ECO:0000256" key="3">
    <source>
        <dbReference type="ARBA" id="ARBA00023163"/>
    </source>
</evidence>
<comment type="caution">
    <text evidence="6">The sequence shown here is derived from an EMBL/GenBank/DDBJ whole genome shotgun (WGS) entry which is preliminary data.</text>
</comment>
<dbReference type="Gene3D" id="1.10.10.60">
    <property type="entry name" value="Homeodomain-like"/>
    <property type="match status" value="2"/>
</dbReference>
<reference evidence="6" key="1">
    <citation type="submission" date="2023-04" db="EMBL/GenBank/DDBJ databases">
        <title>Comparative genomic analysis of Cohnella hashimotonis sp. nov., isolated from the International Space Station.</title>
        <authorList>
            <person name="Venkateswaran K."/>
            <person name="Simpson A."/>
        </authorList>
    </citation>
    <scope>NUCLEOTIDE SEQUENCE</scope>
    <source>
        <strain evidence="6">F6_2S_P_1</strain>
    </source>
</reference>
<dbReference type="PROSITE" id="PS01124">
    <property type="entry name" value="HTH_ARAC_FAMILY_2"/>
    <property type="match status" value="1"/>
</dbReference>
<dbReference type="PANTHER" id="PTHR43280:SF2">
    <property type="entry name" value="HTH-TYPE TRANSCRIPTIONAL REGULATOR EXSA"/>
    <property type="match status" value="1"/>
</dbReference>
<feature type="transmembrane region" description="Helical" evidence="4">
    <location>
        <begin position="306"/>
        <end position="336"/>
    </location>
</feature>
<dbReference type="PROSITE" id="PS00041">
    <property type="entry name" value="HTH_ARAC_FAMILY_1"/>
    <property type="match status" value="1"/>
</dbReference>
<keyword evidence="1" id="KW-0805">Transcription regulation</keyword>
<dbReference type="Gene3D" id="3.30.450.20">
    <property type="entry name" value="PAS domain"/>
    <property type="match status" value="1"/>
</dbReference>
<evidence type="ECO:0000256" key="2">
    <source>
        <dbReference type="ARBA" id="ARBA00023125"/>
    </source>
</evidence>
<dbReference type="InterPro" id="IPR009057">
    <property type="entry name" value="Homeodomain-like_sf"/>
</dbReference>
<dbReference type="Pfam" id="PF12833">
    <property type="entry name" value="HTH_18"/>
    <property type="match status" value="1"/>
</dbReference>
<dbReference type="SUPFAM" id="SSF46689">
    <property type="entry name" value="Homeodomain-like"/>
    <property type="match status" value="1"/>
</dbReference>
<keyword evidence="3" id="KW-0804">Transcription</keyword>
<keyword evidence="4" id="KW-1133">Transmembrane helix</keyword>
<sequence>MFTFIGRKKRVALLSYVKIFLLFVAIVMAANIVTSSSMYVNSERHSAKLVQIYSAEELSQISYSTNFMFEAAKMTLLQLYSNPAVLKLMNQTDLGELETASLLSQVGLVNINLPFVNSIYIYNNRAHRMYFDGKAFPDTSFPDQDMIRRLESGTIDNLRPIARRIQSPGNYTSTVPDDAQYDDVYSFVFYDSKSNQIDNAIVLNVSQSWLKNTIDSMGPRTSGDTVIVDSAGLIALGNERYRYLDRASEKYPEFGSILDRGESSGYSVKTIDRTKYLITYVSSPILNWKFIRFTPYEAVSGKLKQLLSWTLIIFLVVTFLSVLAVLFISRFVYGLFSSKLREMERKFDDEKNAGFEKKQQFLRMLAAGKIEEGILRKRLARYGINFRLDTGFMTVVFKIDRYERYCEQYSPEDRALLSYGIINIIGELAAPVFTHEAVDLGEGCLGLLLNTDVIDGEEFADRTEGLVKDVQEKTSQYLGLSLSASLGEGLEEIEEIPGSVSLCKEALDYKLFYGPRSLIYVSGIKELKKKEIVFPAQVVTQIIEALLAGDGEAVRQSCARLIESTRGHSVASLQTTLLRLAIAMREGMQKYPVLADELHYGPFIDLANRITSFETVDEIAGKLDELFAGLLDVVLRSQKSVKKYERYSGIMKDVQAFVEREYANPNLSPELIAEQFDLSARYLRTLYMKASGESLGEYITRYRLEQAKGLLDSAEVTVQEAALRSGFANINYFYTLFKKYNGITPNEFRSLTSLESGSDRNE</sequence>